<reference evidence="2 3" key="1">
    <citation type="journal article" date="2002" name="Proc. Natl. Acad. Sci. U.S.A.">
        <title>The genome sequence of the facultative intracellular pathogen Brucella melitensis.</title>
        <authorList>
            <person name="DelVecchio V.G."/>
            <person name="Kapatral V."/>
            <person name="Redkar R.J."/>
            <person name="Patra G."/>
            <person name="Mujer C."/>
            <person name="Los T."/>
            <person name="Ivanova N."/>
            <person name="Anderson I."/>
            <person name="Bhattacharyya A."/>
            <person name="Lykidis A."/>
            <person name="Reznik G."/>
            <person name="Jablonski L."/>
            <person name="Larsen N."/>
            <person name="D'Souza M."/>
            <person name="Bernal A."/>
            <person name="Mazur M."/>
            <person name="Goltsman E."/>
            <person name="Selkov E."/>
            <person name="Elzer P.H."/>
            <person name="Hagius S."/>
            <person name="O'Callaghan D."/>
            <person name="Letesson J.J."/>
            <person name="Haselkorn R."/>
            <person name="Kyrpides N."/>
            <person name="Overbeek R."/>
        </authorList>
    </citation>
    <scope>NUCLEOTIDE SEQUENCE [LARGE SCALE GENOMIC DNA]</scope>
    <source>
        <strain evidence="3">ATCC 23456 / CCUG 17765 / NCTC 10094 / 16M</strain>
    </source>
</reference>
<evidence type="ECO:0000313" key="2">
    <source>
        <dbReference type="EMBL" id="AAL51638.1"/>
    </source>
</evidence>
<sequence>MALALFNPVIINEEREPLKSVVAVVVDRSQSQQLGIRHADAALKAVQDQLATMPQFETRVAEAGQPGENEDGYATRLFGPLASALLDVPPSRVAGAILITDGQVHDVPANKSALGFDAPLHALVTGRPDEFDRRIRFNKAPRYGISGKPLEMSFTVIDEGKNLGNPAPVQIRVNGEVVSEEEAQVGRETPVTITLPRAGVNIVEIATPALPGEVTDTNNRAVATVDGIRENLRVLLVSGEPHNGERTWRNLLKSDAAVDLVHFTILRPPEKQDGTPINELSLIAFPTRELFVDKVSQFDLIILDRYQHRDVLPLLYYDYIAQYVENGGALLIAAGPEYAGETSIARTPLYSALPALPTGTVTEKAFYPRLTEIGKRHPVTRGLNGSDQEPPHWSRWFRTIDIDAPQGETVMSGADNKPLLVLNRVGKGRVGMFLSDQGWLWARGFEGGGPYASLYRRIAHWLMQEPELEEEALTATGNGRTLSIRRQTMGDNPGMADITTPSGKTLRTKLARSKPGLFESTLQTDEIGIFRVRNGDLETLAHVGPVDAPEFADSISTMDRLKPLAAATGGAVYRLHASAQSSVHVPAITAIRGNRAANGNDWMGLRETADTQLKSVNRLPLFSGFLALGLLLFIFGSMWYREGAVSRPRSALPHMFTLRLPTDQGKINQARLAWRTIPLTPFSAPAESSQASIRRGSTGAGITIEPG</sequence>
<accession>Q8YII7</accession>
<name>Q8YII7_BRUME</name>
<dbReference type="eggNOG" id="COG5426">
    <property type="taxonomic scope" value="Bacteria"/>
</dbReference>
<evidence type="ECO:0000256" key="1">
    <source>
        <dbReference type="SAM" id="Phobius"/>
    </source>
</evidence>
<proteinExistence type="predicted"/>
<dbReference type="PIR" id="AC3309">
    <property type="entry name" value="AC3309"/>
</dbReference>
<feature type="transmembrane region" description="Helical" evidence="1">
    <location>
        <begin position="621"/>
        <end position="640"/>
    </location>
</feature>
<dbReference type="EMBL" id="AE008917">
    <property type="protein sequence ID" value="AAL51638.1"/>
    <property type="molecule type" value="Genomic_DNA"/>
</dbReference>
<dbReference type="InterPro" id="IPR029062">
    <property type="entry name" value="Class_I_gatase-like"/>
</dbReference>
<dbReference type="PANTHER" id="PTHR37947:SF1">
    <property type="entry name" value="BLL2462 PROTEIN"/>
    <property type="match status" value="1"/>
</dbReference>
<dbReference type="Proteomes" id="UP000000419">
    <property type="component" value="Chromosome I"/>
</dbReference>
<dbReference type="PANTHER" id="PTHR37947">
    <property type="entry name" value="BLL2462 PROTEIN"/>
    <property type="match status" value="1"/>
</dbReference>
<keyword evidence="1" id="KW-0472">Membrane</keyword>
<dbReference type="KEGG" id="bme:BMEI0457"/>
<dbReference type="AlphaFoldDB" id="Q8YII7"/>
<dbReference type="SUPFAM" id="SSF52317">
    <property type="entry name" value="Class I glutamine amidotransferase-like"/>
    <property type="match status" value="1"/>
</dbReference>
<keyword evidence="1" id="KW-1133">Transmembrane helix</keyword>
<organism evidence="2 3">
    <name type="scientific">Brucella melitensis biotype 1 (strain ATCC 23456 / CCUG 17765 / NCTC 10094 / 16M)</name>
    <dbReference type="NCBI Taxonomy" id="224914"/>
    <lineage>
        <taxon>Bacteria</taxon>
        <taxon>Pseudomonadati</taxon>
        <taxon>Pseudomonadota</taxon>
        <taxon>Alphaproteobacteria</taxon>
        <taxon>Hyphomicrobiales</taxon>
        <taxon>Brucellaceae</taxon>
        <taxon>Brucella/Ochrobactrum group</taxon>
        <taxon>Brucella</taxon>
    </lineage>
</organism>
<protein>
    <submittedName>
        <fullName evidence="2">Hypothetical membrane associated protein</fullName>
    </submittedName>
</protein>
<keyword evidence="3" id="KW-1185">Reference proteome</keyword>
<keyword evidence="1" id="KW-0812">Transmembrane</keyword>
<gene>
    <name evidence="2" type="ordered locus">BMEI0457</name>
</gene>
<dbReference type="Gene3D" id="3.40.50.880">
    <property type="match status" value="1"/>
</dbReference>
<evidence type="ECO:0000313" key="3">
    <source>
        <dbReference type="Proteomes" id="UP000000419"/>
    </source>
</evidence>